<dbReference type="InterPro" id="IPR054469">
    <property type="entry name" value="Pred_hydrolase_N"/>
</dbReference>
<proteinExistence type="predicted"/>
<dbReference type="RefSeq" id="WP_067914805.1">
    <property type="nucleotide sequence ID" value="NZ_LZJP01000124.1"/>
</dbReference>
<dbReference type="EMBL" id="LZJU01000215">
    <property type="protein sequence ID" value="OBH65280.1"/>
    <property type="molecule type" value="Genomic_DNA"/>
</dbReference>
<evidence type="ECO:0000259" key="2">
    <source>
        <dbReference type="Pfam" id="PF14021"/>
    </source>
</evidence>
<dbReference type="Pfam" id="PF14021">
    <property type="entry name" value="TNT"/>
    <property type="match status" value="1"/>
</dbReference>
<name>A0A1A2SMI1_MYCNT</name>
<protein>
    <recommendedName>
        <fullName evidence="6">DUF4237 domain-containing protein</fullName>
    </recommendedName>
</protein>
<evidence type="ECO:0000259" key="3">
    <source>
        <dbReference type="Pfam" id="PF22905"/>
    </source>
</evidence>
<dbReference type="Proteomes" id="UP000092389">
    <property type="component" value="Unassembled WGS sequence"/>
</dbReference>
<gene>
    <name evidence="4" type="ORF">A5683_01290</name>
</gene>
<evidence type="ECO:0000313" key="4">
    <source>
        <dbReference type="EMBL" id="OBH65280.1"/>
    </source>
</evidence>
<accession>A0A1A2SMI1</accession>
<dbReference type="AlphaFoldDB" id="A0A1A2SMI1"/>
<feature type="compositionally biased region" description="Pro residues" evidence="1">
    <location>
        <begin position="475"/>
        <end position="493"/>
    </location>
</feature>
<evidence type="ECO:0000256" key="1">
    <source>
        <dbReference type="SAM" id="MobiDB-lite"/>
    </source>
</evidence>
<organism evidence="4 5">
    <name type="scientific">Mycobacterium mantenii</name>
    <dbReference type="NCBI Taxonomy" id="560555"/>
    <lineage>
        <taxon>Bacteria</taxon>
        <taxon>Bacillati</taxon>
        <taxon>Actinomycetota</taxon>
        <taxon>Actinomycetes</taxon>
        <taxon>Mycobacteriales</taxon>
        <taxon>Mycobacteriaceae</taxon>
        <taxon>Mycobacterium</taxon>
        <taxon>Mycobacterium avium complex (MAC)</taxon>
    </lineage>
</organism>
<evidence type="ECO:0000313" key="5">
    <source>
        <dbReference type="Proteomes" id="UP000092389"/>
    </source>
</evidence>
<dbReference type="Pfam" id="PF22905">
    <property type="entry name" value="Hydro_N_hd"/>
    <property type="match status" value="1"/>
</dbReference>
<dbReference type="InterPro" id="IPR025331">
    <property type="entry name" value="TNT"/>
</dbReference>
<dbReference type="GO" id="GO:0050135">
    <property type="term" value="F:NADP+ nucleosidase activity"/>
    <property type="evidence" value="ECO:0007669"/>
    <property type="project" value="InterPro"/>
</dbReference>
<feature type="domain" description="Predicted hydrolase N-terminal" evidence="3">
    <location>
        <begin position="1"/>
        <end position="195"/>
    </location>
</feature>
<dbReference type="OrthoDB" id="4509678at2"/>
<feature type="domain" description="TNT" evidence="2">
    <location>
        <begin position="541"/>
        <end position="637"/>
    </location>
</feature>
<evidence type="ECO:0008006" key="6">
    <source>
        <dbReference type="Google" id="ProtNLM"/>
    </source>
</evidence>
<reference evidence="4 5" key="1">
    <citation type="submission" date="2016-06" db="EMBL/GenBank/DDBJ databases">
        <authorList>
            <person name="Kjaerup R.B."/>
            <person name="Dalgaard T.S."/>
            <person name="Juul-Madsen H.R."/>
        </authorList>
    </citation>
    <scope>NUCLEOTIDE SEQUENCE [LARGE SCALE GENOMIC DNA]</scope>
    <source>
        <strain evidence="4 5">E152</strain>
    </source>
</reference>
<feature type="region of interest" description="Disordered" evidence="1">
    <location>
        <begin position="429"/>
        <end position="514"/>
    </location>
</feature>
<sequence length="639" mass="67152">MGLPYIDKDALIAEVGGDPWAINASLQAGSPLQISNLAGAFHRAGRCTAEANNAFEQARTRFETAWNHHDGGHPINDSEEVQRVVKSLGTQSLQLPKIGADLEDIAAALADAQKAGAARIATLDSQLKNISDLVVQTVALLTNDKTLSVAEQDALHALIDTCEDDALRDTKAALAALQSIRNGYSDGLQKSLNNLHAEGYDGAPLHGADADGVSPPSPAQQAALADIRQVTNQAVVDQMAKVRAAQDALNKATADLYTHGPGSPEGEAASAKLPKLKADLAHALDDLGKIPDYNSIDPASINVAPDGHFMFTYNVNGQSVQAFGQLNNGTGEFFDQATGTYFTFNGGKLAGMRTPDPGQVEATSEPLFTAITLAVGAPELKAGGEALVQGVKMLFSREMLEGLTADNVFPRALAGAEEHFQAAERNLTSHAPLPGAGGEPVPGTHPLDPPPVEHAPSGPHGDVPVDHAPAGHPVPAMPDSPAPVGEPPPPLPHNHPLFHGYTPVDPGPEFTNPDGSLFYPDDTLATKPYAVPGTVIPDANLPTSTVLGRFGHPGGAYLAPDGTPFPQLSLPPESAAKPFYQYVVQDPSALPPGWHIEESEAAPWFHQPGGGQQYRIIKPDGTNGTVEQLERFGVVRRIR</sequence>
<comment type="caution">
    <text evidence="4">The sequence shown here is derived from an EMBL/GenBank/DDBJ whole genome shotgun (WGS) entry which is preliminary data.</text>
</comment>